<keyword evidence="7" id="KW-0807">Transducer</keyword>
<keyword evidence="3 9" id="KW-1133">Transmembrane helix</keyword>
<dbReference type="GO" id="GO:0004930">
    <property type="term" value="F:G protein-coupled receptor activity"/>
    <property type="evidence" value="ECO:0007669"/>
    <property type="project" value="UniProtKB-KW"/>
</dbReference>
<dbReference type="PANTHER" id="PTHR24243:SF208">
    <property type="entry name" value="PYROKININ-1 RECEPTOR"/>
    <property type="match status" value="1"/>
</dbReference>
<gene>
    <name evidence="11" type="ORF">RRG08_042261</name>
</gene>
<evidence type="ECO:0000259" key="10">
    <source>
        <dbReference type="PROSITE" id="PS50262"/>
    </source>
</evidence>
<accession>A0AAE1E3R1</accession>
<evidence type="ECO:0000313" key="11">
    <source>
        <dbReference type="EMBL" id="KAK3793319.1"/>
    </source>
</evidence>
<feature type="transmembrane region" description="Helical" evidence="9">
    <location>
        <begin position="173"/>
        <end position="194"/>
    </location>
</feature>
<feature type="transmembrane region" description="Helical" evidence="9">
    <location>
        <begin position="131"/>
        <end position="152"/>
    </location>
</feature>
<organism evidence="11 12">
    <name type="scientific">Elysia crispata</name>
    <name type="common">lettuce slug</name>
    <dbReference type="NCBI Taxonomy" id="231223"/>
    <lineage>
        <taxon>Eukaryota</taxon>
        <taxon>Metazoa</taxon>
        <taxon>Spiralia</taxon>
        <taxon>Lophotrochozoa</taxon>
        <taxon>Mollusca</taxon>
        <taxon>Gastropoda</taxon>
        <taxon>Heterobranchia</taxon>
        <taxon>Euthyneura</taxon>
        <taxon>Panpulmonata</taxon>
        <taxon>Sacoglossa</taxon>
        <taxon>Placobranchoidea</taxon>
        <taxon>Plakobranchidae</taxon>
        <taxon>Elysia</taxon>
    </lineage>
</organism>
<reference evidence="11" key="1">
    <citation type="journal article" date="2023" name="G3 (Bethesda)">
        <title>A reference genome for the long-term kleptoplast-retaining sea slug Elysia crispata morphotype clarki.</title>
        <authorList>
            <person name="Eastman K.E."/>
            <person name="Pendleton A.L."/>
            <person name="Shaikh M.A."/>
            <person name="Suttiyut T."/>
            <person name="Ogas R."/>
            <person name="Tomko P."/>
            <person name="Gavelis G."/>
            <person name="Widhalm J.R."/>
            <person name="Wisecaver J.H."/>
        </authorList>
    </citation>
    <scope>NUCLEOTIDE SEQUENCE</scope>
    <source>
        <strain evidence="11">ECLA1</strain>
    </source>
</reference>
<dbReference type="SMART" id="SM01381">
    <property type="entry name" value="7TM_GPCR_Srsx"/>
    <property type="match status" value="1"/>
</dbReference>
<dbReference type="SUPFAM" id="SSF81321">
    <property type="entry name" value="Family A G protein-coupled receptor-like"/>
    <property type="match status" value="1"/>
</dbReference>
<feature type="region of interest" description="Disordered" evidence="8">
    <location>
        <begin position="19"/>
        <end position="42"/>
    </location>
</feature>
<evidence type="ECO:0000313" key="12">
    <source>
        <dbReference type="Proteomes" id="UP001283361"/>
    </source>
</evidence>
<dbReference type="AlphaFoldDB" id="A0AAE1E3R1"/>
<dbReference type="Gene3D" id="1.20.1070.10">
    <property type="entry name" value="Rhodopsin 7-helix transmembrane proteins"/>
    <property type="match status" value="1"/>
</dbReference>
<keyword evidence="2 9" id="KW-0812">Transmembrane</keyword>
<feature type="transmembrane region" description="Helical" evidence="9">
    <location>
        <begin position="341"/>
        <end position="367"/>
    </location>
</feature>
<evidence type="ECO:0000256" key="9">
    <source>
        <dbReference type="SAM" id="Phobius"/>
    </source>
</evidence>
<dbReference type="InterPro" id="IPR000276">
    <property type="entry name" value="GPCR_Rhodpsn"/>
</dbReference>
<evidence type="ECO:0000256" key="2">
    <source>
        <dbReference type="ARBA" id="ARBA00022692"/>
    </source>
</evidence>
<dbReference type="PROSITE" id="PS50262">
    <property type="entry name" value="G_PROTEIN_RECEP_F1_2"/>
    <property type="match status" value="1"/>
</dbReference>
<evidence type="ECO:0000256" key="1">
    <source>
        <dbReference type="ARBA" id="ARBA00004141"/>
    </source>
</evidence>
<dbReference type="Proteomes" id="UP001283361">
    <property type="component" value="Unassembled WGS sequence"/>
</dbReference>
<evidence type="ECO:0000256" key="6">
    <source>
        <dbReference type="ARBA" id="ARBA00023170"/>
    </source>
</evidence>
<keyword evidence="5 9" id="KW-0472">Membrane</keyword>
<keyword evidence="12" id="KW-1185">Reference proteome</keyword>
<evidence type="ECO:0000256" key="5">
    <source>
        <dbReference type="ARBA" id="ARBA00023136"/>
    </source>
</evidence>
<feature type="transmembrane region" description="Helical" evidence="9">
    <location>
        <begin position="57"/>
        <end position="76"/>
    </location>
</feature>
<sequence>MSSSPSTALPISFSSSLSSITEKCRKPRGRLESPSGHKNMEKSTRIQHSQDIHLPHVAVHFVLGLASNTINIIVFAKIGFRDNVTVTLLFLSLSDLLNLILKCPMTVMRFMEKNFPNHDWPFDRQILYLGVFWYAYVFYDYSSFISVFLALVRCVCIARPLRFKSMFTTSRTVIILVILFLMALTFRAPVLTIFRLSWIVNPLTNSTYRSIRIAPNFREIYKANDIFNRNIVSWVAYITTTTCVIILGSKLQAASRFRQSLQITAHAKATEFEKSTLQIDKTKTGKNPPTKTSNNLSVKDLQVIQSITLVCVIFILSQLPFQVMSTIRLLDPEFGDGRKKMYAYGFTSHISATFGYLNSSINIFVYYHFNTRYRETFLSLLFKRPAKV</sequence>
<dbReference type="GO" id="GO:0005886">
    <property type="term" value="C:plasma membrane"/>
    <property type="evidence" value="ECO:0007669"/>
    <property type="project" value="TreeGrafter"/>
</dbReference>
<evidence type="ECO:0000256" key="3">
    <source>
        <dbReference type="ARBA" id="ARBA00022989"/>
    </source>
</evidence>
<dbReference type="PRINTS" id="PR00237">
    <property type="entry name" value="GPCRRHODOPSN"/>
</dbReference>
<comment type="caution">
    <text evidence="11">The sequence shown here is derived from an EMBL/GenBank/DDBJ whole genome shotgun (WGS) entry which is preliminary data.</text>
</comment>
<evidence type="ECO:0000256" key="7">
    <source>
        <dbReference type="ARBA" id="ARBA00023224"/>
    </source>
</evidence>
<feature type="transmembrane region" description="Helical" evidence="9">
    <location>
        <begin position="88"/>
        <end position="111"/>
    </location>
</feature>
<name>A0AAE1E3R1_9GAST</name>
<feature type="transmembrane region" description="Helical" evidence="9">
    <location>
        <begin position="301"/>
        <end position="321"/>
    </location>
</feature>
<dbReference type="PANTHER" id="PTHR24243">
    <property type="entry name" value="G-PROTEIN COUPLED RECEPTOR"/>
    <property type="match status" value="1"/>
</dbReference>
<feature type="domain" description="G-protein coupled receptors family 1 profile" evidence="10">
    <location>
        <begin position="67"/>
        <end position="366"/>
    </location>
</feature>
<proteinExistence type="predicted"/>
<dbReference type="EMBL" id="JAWDGP010001262">
    <property type="protein sequence ID" value="KAK3793319.1"/>
    <property type="molecule type" value="Genomic_DNA"/>
</dbReference>
<keyword evidence="4" id="KW-0297">G-protein coupled receptor</keyword>
<evidence type="ECO:0000256" key="8">
    <source>
        <dbReference type="SAM" id="MobiDB-lite"/>
    </source>
</evidence>
<keyword evidence="6" id="KW-0675">Receptor</keyword>
<comment type="subcellular location">
    <subcellularLocation>
        <location evidence="1">Membrane</location>
        <topology evidence="1">Multi-pass membrane protein</topology>
    </subcellularLocation>
</comment>
<evidence type="ECO:0000256" key="4">
    <source>
        <dbReference type="ARBA" id="ARBA00023040"/>
    </source>
</evidence>
<dbReference type="Pfam" id="PF00001">
    <property type="entry name" value="7tm_1"/>
    <property type="match status" value="1"/>
</dbReference>
<feature type="transmembrane region" description="Helical" evidence="9">
    <location>
        <begin position="231"/>
        <end position="249"/>
    </location>
</feature>
<dbReference type="InterPro" id="IPR017452">
    <property type="entry name" value="GPCR_Rhodpsn_7TM"/>
</dbReference>
<protein>
    <recommendedName>
        <fullName evidence="10">G-protein coupled receptors family 1 profile domain-containing protein</fullName>
    </recommendedName>
</protein>